<dbReference type="EMBL" id="JXOK01000010">
    <property type="protein sequence ID" value="KIN11877.1"/>
    <property type="molecule type" value="Genomic_DNA"/>
</dbReference>
<evidence type="ECO:0000313" key="2">
    <source>
        <dbReference type="Proteomes" id="UP000031977"/>
    </source>
</evidence>
<gene>
    <name evidence="1" type="ORF">SU60_05045</name>
</gene>
<accession>A0A0C3IC21</accession>
<name>A0A0C3IC21_9VIBR</name>
<evidence type="ECO:0000313" key="1">
    <source>
        <dbReference type="EMBL" id="KIN11877.1"/>
    </source>
</evidence>
<comment type="caution">
    <text evidence="1">The sequence shown here is derived from an EMBL/GenBank/DDBJ whole genome shotgun (WGS) entry which is preliminary data.</text>
</comment>
<reference evidence="1 2" key="1">
    <citation type="submission" date="2015-01" db="EMBL/GenBank/DDBJ databases">
        <title>Draft genome of Vibrio mytili type strain CAIM 528.</title>
        <authorList>
            <person name="Gonzalez-Castillo A."/>
            <person name="Gomez-Gil B."/>
            <person name="Enciso-Ibarra J."/>
        </authorList>
    </citation>
    <scope>NUCLEOTIDE SEQUENCE [LARGE SCALE GENOMIC DNA]</scope>
    <source>
        <strain evidence="1 2">CAIM 528</strain>
    </source>
</reference>
<organism evidence="1 2">
    <name type="scientific">Vibrio mytili</name>
    <dbReference type="NCBI Taxonomy" id="50718"/>
    <lineage>
        <taxon>Bacteria</taxon>
        <taxon>Pseudomonadati</taxon>
        <taxon>Pseudomonadota</taxon>
        <taxon>Gammaproteobacteria</taxon>
        <taxon>Vibrionales</taxon>
        <taxon>Vibrionaceae</taxon>
        <taxon>Vibrio</taxon>
    </lineage>
</organism>
<protein>
    <submittedName>
        <fullName evidence="1">Uncharacterized protein</fullName>
    </submittedName>
</protein>
<dbReference type="OrthoDB" id="9935266at2"/>
<proteinExistence type="predicted"/>
<dbReference type="Proteomes" id="UP000031977">
    <property type="component" value="Unassembled WGS sequence"/>
</dbReference>
<dbReference type="AlphaFoldDB" id="A0A0C3IC21"/>
<keyword evidence="2" id="KW-1185">Reference proteome</keyword>
<dbReference type="RefSeq" id="WP_041154603.1">
    <property type="nucleotide sequence ID" value="NZ_CBCRVP010000003.1"/>
</dbReference>
<sequence length="163" mass="19056">MSYLRPINLLVFVVLIILLVATNLNEDIHFDGYYKRTEFILSQDQDTIKLTTSADFLSEEQKYTSIVKIIDVEKDTQYSTFTLDGDIYNKDGLLIARTNKIEEVEDVNRPVVFEASTSPIVTKIQKSFLGIDVYKDRMYERILVDNFLCYYDLDKHVVRCMEQ</sequence>